<dbReference type="EMBL" id="JOKQ01000001">
    <property type="protein sequence ID" value="KHN70375.1"/>
    <property type="molecule type" value="Genomic_DNA"/>
</dbReference>
<dbReference type="OrthoDB" id="2196090at2759"/>
<evidence type="ECO:0000313" key="2">
    <source>
        <dbReference type="EMBL" id="KHN70375.1"/>
    </source>
</evidence>
<dbReference type="RefSeq" id="XP_014564417.1">
    <property type="nucleotide sequence ID" value="XM_014708931.1"/>
</dbReference>
<dbReference type="VEuPathDB" id="MicrosporidiaDB:M896_010270"/>
<gene>
    <name evidence="2" type="ORF">M896_010270</name>
</gene>
<sequence length="677" mass="78186">MNNYDAINDEIKNFLCLADRQPGIKSTLDRENTDESSLPLLIRLLTNLQSLYADINSNLTAGDSDGLKSVLLSSEVKMSLVSESLMRVLKDVSQEKCELMQNEEGYKEKIRRLSEEKTNLEIRINKFESDLEFANRGNQELSRIIKDQKSKIQGFKEKADLEKRNCDSFKMINSELEVLRKKALEKCDVYEKEIGVLKEHIKDRSEEILKMKEVIKQGEMEKDSLSRRIIGIEKVNEQLRKKIDIKDDALELCNSELSKLISKEKRIENELETMKEKTSYYEKLYKATNSQNEYLNSQLAKMIRDSGNRILIPEYDPEARHEVTAVEDEKTSRASDKSYLKRLNKYRRRSNQQKEINEKQRIEVHDLSMMADKLKGEVARLQDERGKTIEASNRITNELMSKVEKLLEQSREYQGIIYELRAGKHTKENKNHGDGNESFKTVNDGEDEFTLSKNSERQVQYGNDEELKFESLMPVTLENEYESVEVDAENGYDIIGKRKTIEHGIGGISSRLNVPIGKGSEIGATKSGININLPESFYSSLTHDVNIDVNGKDRMGFSRKESGKNQRYMNEEDKIKQGILTDPFESVNNVKYLKEDEKIESDSSVASPKTVRTTSTLHSMLKKTDALQERFDRLEGKLKEIRSSDKVDEEKMHDQIQAYKNYYYSDFLDISNQSDVI</sequence>
<dbReference type="InParanoid" id="A0A0B2UN38"/>
<evidence type="ECO:0000313" key="3">
    <source>
        <dbReference type="Proteomes" id="UP000031056"/>
    </source>
</evidence>
<dbReference type="Proteomes" id="UP000031056">
    <property type="component" value="Unassembled WGS sequence"/>
</dbReference>
<keyword evidence="3" id="KW-1185">Reference proteome</keyword>
<dbReference type="HOGENOM" id="CLU_407697_0_0_1"/>
<organism evidence="2 3">
    <name type="scientific">Ordospora colligata OC4</name>
    <dbReference type="NCBI Taxonomy" id="1354746"/>
    <lineage>
        <taxon>Eukaryota</taxon>
        <taxon>Fungi</taxon>
        <taxon>Fungi incertae sedis</taxon>
        <taxon>Microsporidia</taxon>
        <taxon>Ordosporidae</taxon>
        <taxon>Ordospora</taxon>
    </lineage>
</organism>
<name>A0A0B2UN38_9MICR</name>
<reference evidence="2 3" key="1">
    <citation type="journal article" date="2014" name="MBio">
        <title>The Ordospora colligata genome; evolution of extreme reduction in microsporidia and host-to-parasite horizontal gene transfer.</title>
        <authorList>
            <person name="Pombert J.-F."/>
            <person name="Haag K.L."/>
            <person name="Beidas S."/>
            <person name="Ebert D."/>
            <person name="Keeling P.J."/>
        </authorList>
    </citation>
    <scope>NUCLEOTIDE SEQUENCE [LARGE SCALE GENOMIC DNA]</scope>
    <source>
        <strain evidence="2 3">OC4</strain>
    </source>
</reference>
<comment type="caution">
    <text evidence="2">The sequence shown here is derived from an EMBL/GenBank/DDBJ whole genome shotgun (WGS) entry which is preliminary data.</text>
</comment>
<protein>
    <submittedName>
        <fullName evidence="2">Uncharacterized protein</fullName>
    </submittedName>
</protein>
<feature type="coiled-coil region" evidence="1">
    <location>
        <begin position="364"/>
        <end position="391"/>
    </location>
</feature>
<proteinExistence type="predicted"/>
<dbReference type="GeneID" id="26260870"/>
<evidence type="ECO:0000256" key="1">
    <source>
        <dbReference type="SAM" id="Coils"/>
    </source>
</evidence>
<feature type="coiled-coil region" evidence="1">
    <location>
        <begin position="222"/>
        <end position="277"/>
    </location>
</feature>
<accession>A0A0B2UN38</accession>
<feature type="coiled-coil region" evidence="1">
    <location>
        <begin position="103"/>
        <end position="193"/>
    </location>
</feature>
<dbReference type="STRING" id="1354746.A0A0B2UN38"/>
<dbReference type="AlphaFoldDB" id="A0A0B2UN38"/>
<keyword evidence="1" id="KW-0175">Coiled coil</keyword>